<proteinExistence type="predicted"/>
<sequence length="58" mass="6236">MTPALKQFLFISSIYLLSPNAGAARTDLMECTDASAPNQCQDLQLSTDSAENGDRRSA</sequence>
<feature type="signal peptide" evidence="1">
    <location>
        <begin position="1"/>
        <end position="23"/>
    </location>
</feature>
<dbReference type="EMBL" id="JACHFE010000006">
    <property type="protein sequence ID" value="MBB5321931.1"/>
    <property type="molecule type" value="Genomic_DNA"/>
</dbReference>
<evidence type="ECO:0000313" key="2">
    <source>
        <dbReference type="EMBL" id="MBB5321931.1"/>
    </source>
</evidence>
<gene>
    <name evidence="2" type="ORF">HNR38_002426</name>
</gene>
<keyword evidence="1" id="KW-0732">Signal</keyword>
<dbReference type="AlphaFoldDB" id="A0A840UGS9"/>
<organism evidence="2 3">
    <name type="scientific">Marinobacter oulmenensis</name>
    <dbReference type="NCBI Taxonomy" id="643747"/>
    <lineage>
        <taxon>Bacteria</taxon>
        <taxon>Pseudomonadati</taxon>
        <taxon>Pseudomonadota</taxon>
        <taxon>Gammaproteobacteria</taxon>
        <taxon>Pseudomonadales</taxon>
        <taxon>Marinobacteraceae</taxon>
        <taxon>Marinobacter</taxon>
    </lineage>
</organism>
<protein>
    <submittedName>
        <fullName evidence="2">Uncharacterized protein</fullName>
    </submittedName>
</protein>
<name>A0A840UGS9_9GAMM</name>
<evidence type="ECO:0000313" key="3">
    <source>
        <dbReference type="Proteomes" id="UP000591735"/>
    </source>
</evidence>
<feature type="chain" id="PRO_5032908533" evidence="1">
    <location>
        <begin position="24"/>
        <end position="58"/>
    </location>
</feature>
<reference evidence="2 3" key="1">
    <citation type="submission" date="2020-08" db="EMBL/GenBank/DDBJ databases">
        <title>Genomic Encyclopedia of Type Strains, Phase IV (KMG-IV): sequencing the most valuable type-strain genomes for metagenomic binning, comparative biology and taxonomic classification.</title>
        <authorList>
            <person name="Goeker M."/>
        </authorList>
    </citation>
    <scope>NUCLEOTIDE SEQUENCE [LARGE SCALE GENOMIC DNA]</scope>
    <source>
        <strain evidence="2 3">DSM 22359</strain>
    </source>
</reference>
<keyword evidence="3" id="KW-1185">Reference proteome</keyword>
<dbReference type="Proteomes" id="UP000591735">
    <property type="component" value="Unassembled WGS sequence"/>
</dbReference>
<dbReference type="RefSeq" id="WP_183704507.1">
    <property type="nucleotide sequence ID" value="NZ_JACHFE010000006.1"/>
</dbReference>
<comment type="caution">
    <text evidence="2">The sequence shown here is derived from an EMBL/GenBank/DDBJ whole genome shotgun (WGS) entry which is preliminary data.</text>
</comment>
<accession>A0A840UGS9</accession>
<evidence type="ECO:0000256" key="1">
    <source>
        <dbReference type="SAM" id="SignalP"/>
    </source>
</evidence>